<feature type="transmembrane region" description="Helical" evidence="6">
    <location>
        <begin position="129"/>
        <end position="150"/>
    </location>
</feature>
<keyword evidence="2" id="KW-1003">Cell membrane</keyword>
<feature type="transmembrane region" description="Helical" evidence="6">
    <location>
        <begin position="346"/>
        <end position="364"/>
    </location>
</feature>
<name>A0A240E3K6_9BURK</name>
<comment type="subcellular location">
    <subcellularLocation>
        <location evidence="1">Cell membrane</location>
        <topology evidence="1">Multi-pass membrane protein</topology>
    </subcellularLocation>
</comment>
<organism evidence="7 8">
    <name type="scientific">Polynucleobacter meluiroseus</name>
    <dbReference type="NCBI Taxonomy" id="1938814"/>
    <lineage>
        <taxon>Bacteria</taxon>
        <taxon>Pseudomonadati</taxon>
        <taxon>Pseudomonadota</taxon>
        <taxon>Betaproteobacteria</taxon>
        <taxon>Burkholderiales</taxon>
        <taxon>Burkholderiaceae</taxon>
        <taxon>Polynucleobacter</taxon>
    </lineage>
</organism>
<feature type="transmembrane region" description="Helical" evidence="6">
    <location>
        <begin position="84"/>
        <end position="109"/>
    </location>
</feature>
<gene>
    <name evidence="7" type="ORF">SAMN06295945_1475</name>
</gene>
<protein>
    <submittedName>
        <fullName evidence="7">Membrane protein involved in the export of O-antigen and teichoic acid</fullName>
    </submittedName>
</protein>
<dbReference type="OrthoDB" id="7554306at2"/>
<evidence type="ECO:0000313" key="7">
    <source>
        <dbReference type="EMBL" id="SNX29111.1"/>
    </source>
</evidence>
<accession>A0A240E3K6</accession>
<keyword evidence="5 6" id="KW-0472">Membrane</keyword>
<dbReference type="EMBL" id="OANS01000003">
    <property type="protein sequence ID" value="SNX29111.1"/>
    <property type="molecule type" value="Genomic_DNA"/>
</dbReference>
<dbReference type="AlphaFoldDB" id="A0A240E3K6"/>
<evidence type="ECO:0000313" key="8">
    <source>
        <dbReference type="Proteomes" id="UP000218069"/>
    </source>
</evidence>
<evidence type="ECO:0000256" key="6">
    <source>
        <dbReference type="SAM" id="Phobius"/>
    </source>
</evidence>
<feature type="transmembrane region" description="Helical" evidence="6">
    <location>
        <begin position="234"/>
        <end position="256"/>
    </location>
</feature>
<keyword evidence="3 6" id="KW-0812">Transmembrane</keyword>
<keyword evidence="8" id="KW-1185">Reference proteome</keyword>
<feature type="transmembrane region" description="Helical" evidence="6">
    <location>
        <begin position="157"/>
        <end position="178"/>
    </location>
</feature>
<reference evidence="8" key="1">
    <citation type="submission" date="2017-08" db="EMBL/GenBank/DDBJ databases">
        <authorList>
            <person name="Varghese N."/>
            <person name="Submissions S."/>
        </authorList>
    </citation>
    <scope>NUCLEOTIDE SEQUENCE [LARGE SCALE GENOMIC DNA]</scope>
    <source>
        <strain evidence="8">AP-Melu-1000-B4</strain>
    </source>
</reference>
<proteinExistence type="predicted"/>
<feature type="transmembrane region" description="Helical" evidence="6">
    <location>
        <begin position="400"/>
        <end position="419"/>
    </location>
</feature>
<dbReference type="CDD" id="cd12082">
    <property type="entry name" value="MATE_like"/>
    <property type="match status" value="1"/>
</dbReference>
<evidence type="ECO:0000256" key="4">
    <source>
        <dbReference type="ARBA" id="ARBA00022989"/>
    </source>
</evidence>
<feature type="transmembrane region" description="Helical" evidence="6">
    <location>
        <begin position="376"/>
        <end position="394"/>
    </location>
</feature>
<evidence type="ECO:0000256" key="3">
    <source>
        <dbReference type="ARBA" id="ARBA00022692"/>
    </source>
</evidence>
<evidence type="ECO:0000256" key="5">
    <source>
        <dbReference type="ARBA" id="ARBA00023136"/>
    </source>
</evidence>
<dbReference type="GO" id="GO:0005886">
    <property type="term" value="C:plasma membrane"/>
    <property type="evidence" value="ECO:0007669"/>
    <property type="project" value="UniProtKB-SubCell"/>
</dbReference>
<keyword evidence="4 6" id="KW-1133">Transmembrane helix</keyword>
<evidence type="ECO:0000256" key="2">
    <source>
        <dbReference type="ARBA" id="ARBA00022475"/>
    </source>
</evidence>
<feature type="transmembrane region" description="Helical" evidence="6">
    <location>
        <begin position="262"/>
        <end position="285"/>
    </location>
</feature>
<evidence type="ECO:0000256" key="1">
    <source>
        <dbReference type="ARBA" id="ARBA00004651"/>
    </source>
</evidence>
<dbReference type="PANTHER" id="PTHR30250">
    <property type="entry name" value="PST FAMILY PREDICTED COLANIC ACID TRANSPORTER"/>
    <property type="match status" value="1"/>
</dbReference>
<dbReference type="PANTHER" id="PTHR30250:SF11">
    <property type="entry name" value="O-ANTIGEN TRANSPORTER-RELATED"/>
    <property type="match status" value="1"/>
</dbReference>
<feature type="transmembrane region" description="Helical" evidence="6">
    <location>
        <begin position="44"/>
        <end position="63"/>
    </location>
</feature>
<dbReference type="Proteomes" id="UP000218069">
    <property type="component" value="Unassembled WGS sequence"/>
</dbReference>
<dbReference type="RefSeq" id="WP_108720884.1">
    <property type="nucleotide sequence ID" value="NZ_OANS01000003.1"/>
</dbReference>
<feature type="transmembrane region" description="Helical" evidence="6">
    <location>
        <begin position="305"/>
        <end position="326"/>
    </location>
</feature>
<dbReference type="InterPro" id="IPR050833">
    <property type="entry name" value="Poly_Biosynth_Transport"/>
</dbReference>
<feature type="transmembrane region" description="Helical" evidence="6">
    <location>
        <begin position="190"/>
        <end position="213"/>
    </location>
</feature>
<feature type="transmembrane region" description="Helical" evidence="6">
    <location>
        <begin position="21"/>
        <end position="38"/>
    </location>
</feature>
<sequence>MLKLFITRNSFTVGSAWISRILNAGISIFSIRIFLSGVGPDQYAIFLILSSLMAWYMLADFGVGVSLQNYISEQRAKQEKYEDYIVTGGVLALLLLVFLICLLYVASPFASKFIFSSFVFLGETQKTNLFFIAGLLFIGISLGSIAYKVFYAQIKGYFSNIVSAISSALGLLALSVVMSSKQEDKLLIGLIAYFAPSCLLAVFVFSVQIFFAIRDAGKFKFIIFKNIIQRAWRFSILYLMHAAVVNLDFIILAKFLPPLDVVKYGILTRIFSFSAFFYTSIYSALWPNFSEAIYKGNWKFVKLILIRAILFSSFLILAYTIFIIIFIDDLISFISPESVVTVPIELLLLLGGYHLVIAWVHGFGIPLQSMNDLKGLLFWTPIQAVISVLLQVVLVQHFGLYGIIWALLLSFLLTMAWLLPIRVLKHSRIASI</sequence>